<evidence type="ECO:0000313" key="1">
    <source>
        <dbReference type="EMBL" id="KAK6355701.1"/>
    </source>
</evidence>
<comment type="caution">
    <text evidence="1">The sequence shown here is derived from an EMBL/GenBank/DDBJ whole genome shotgun (WGS) entry which is preliminary data.</text>
</comment>
<dbReference type="EMBL" id="JAVHNR010000001">
    <property type="protein sequence ID" value="KAK6355701.1"/>
    <property type="molecule type" value="Genomic_DNA"/>
</dbReference>
<accession>A0AAN8MYT5</accession>
<proteinExistence type="predicted"/>
<organism evidence="1 2">
    <name type="scientific">Orbilia javanica</name>
    <dbReference type="NCBI Taxonomy" id="47235"/>
    <lineage>
        <taxon>Eukaryota</taxon>
        <taxon>Fungi</taxon>
        <taxon>Dikarya</taxon>
        <taxon>Ascomycota</taxon>
        <taxon>Pezizomycotina</taxon>
        <taxon>Orbiliomycetes</taxon>
        <taxon>Orbiliales</taxon>
        <taxon>Orbiliaceae</taxon>
        <taxon>Orbilia</taxon>
    </lineage>
</organism>
<protein>
    <submittedName>
        <fullName evidence="1">Uncharacterized protein</fullName>
    </submittedName>
</protein>
<sequence length="111" mass="11618">MELNPAACAKRNAKYTANIRSVRACAKTLVRLAPKDVILDASINGVSCRAVSPATFSRVVNSAPSFSNAVINALRSAARSARIKSSAGFAAQMMSKSSVSTCLSLKAIVTR</sequence>
<name>A0AAN8MYT5_9PEZI</name>
<dbReference type="AlphaFoldDB" id="A0AAN8MYT5"/>
<dbReference type="Proteomes" id="UP001313282">
    <property type="component" value="Unassembled WGS sequence"/>
</dbReference>
<gene>
    <name evidence="1" type="ORF">TWF718_000094</name>
</gene>
<keyword evidence="2" id="KW-1185">Reference proteome</keyword>
<reference evidence="1 2" key="1">
    <citation type="submission" date="2019-10" db="EMBL/GenBank/DDBJ databases">
        <authorList>
            <person name="Palmer J.M."/>
        </authorList>
    </citation>
    <scope>NUCLEOTIDE SEQUENCE [LARGE SCALE GENOMIC DNA]</scope>
    <source>
        <strain evidence="1 2">TWF718</strain>
    </source>
</reference>
<evidence type="ECO:0000313" key="2">
    <source>
        <dbReference type="Proteomes" id="UP001313282"/>
    </source>
</evidence>